<dbReference type="EMBL" id="CACVAV010000386">
    <property type="protein sequence ID" value="CAA6824612.1"/>
    <property type="molecule type" value="Genomic_DNA"/>
</dbReference>
<feature type="domain" description="Polyphosphate kinase C-terminal" evidence="1">
    <location>
        <begin position="1"/>
        <end position="124"/>
    </location>
</feature>
<proteinExistence type="predicted"/>
<evidence type="ECO:0000313" key="2">
    <source>
        <dbReference type="EMBL" id="CAA6824612.1"/>
    </source>
</evidence>
<dbReference type="InterPro" id="IPR025200">
    <property type="entry name" value="PPK_C_dom2"/>
</dbReference>
<dbReference type="PANTHER" id="PTHR30218:SF0">
    <property type="entry name" value="POLYPHOSPHATE KINASE"/>
    <property type="match status" value="1"/>
</dbReference>
<keyword evidence="2" id="KW-0808">Transferase</keyword>
<dbReference type="Gene3D" id="3.30.870.10">
    <property type="entry name" value="Endonuclease Chain A"/>
    <property type="match status" value="1"/>
</dbReference>
<dbReference type="SUPFAM" id="SSF56024">
    <property type="entry name" value="Phospholipase D/nuclease"/>
    <property type="match status" value="1"/>
</dbReference>
<dbReference type="GO" id="GO:0008976">
    <property type="term" value="F:polyphosphate kinase activity"/>
    <property type="evidence" value="ECO:0007669"/>
    <property type="project" value="UniProtKB-EC"/>
</dbReference>
<dbReference type="InterPro" id="IPR003414">
    <property type="entry name" value="PP_kinase"/>
</dbReference>
<dbReference type="GO" id="GO:0006799">
    <property type="term" value="P:polyphosphate biosynthetic process"/>
    <property type="evidence" value="ECO:0007669"/>
    <property type="project" value="InterPro"/>
</dbReference>
<keyword evidence="2" id="KW-0418">Kinase</keyword>
<name>A0A6S6TV74_9GAMM</name>
<dbReference type="PANTHER" id="PTHR30218">
    <property type="entry name" value="POLYPHOSPHATE KINASE"/>
    <property type="match status" value="1"/>
</dbReference>
<accession>A0A6S6TV74</accession>
<evidence type="ECO:0000259" key="1">
    <source>
        <dbReference type="Pfam" id="PF13090"/>
    </source>
</evidence>
<organism evidence="2">
    <name type="scientific">uncultured Thiotrichaceae bacterium</name>
    <dbReference type="NCBI Taxonomy" id="298394"/>
    <lineage>
        <taxon>Bacteria</taxon>
        <taxon>Pseudomonadati</taxon>
        <taxon>Pseudomonadota</taxon>
        <taxon>Gammaproteobacteria</taxon>
        <taxon>Thiotrichales</taxon>
        <taxon>Thiotrichaceae</taxon>
        <taxon>environmental samples</taxon>
    </lineage>
</organism>
<feature type="non-terminal residue" evidence="2">
    <location>
        <position position="1"/>
    </location>
</feature>
<dbReference type="Pfam" id="PF13090">
    <property type="entry name" value="PP_kinase_C"/>
    <property type="match status" value="1"/>
</dbReference>
<reference evidence="2" key="1">
    <citation type="submission" date="2020-01" db="EMBL/GenBank/DDBJ databases">
        <authorList>
            <person name="Meier V. D."/>
            <person name="Meier V D."/>
        </authorList>
    </citation>
    <scope>NUCLEOTIDE SEQUENCE</scope>
    <source>
        <strain evidence="2">HLG_WM_MAG_08</strain>
    </source>
</reference>
<dbReference type="AlphaFoldDB" id="A0A6S6TV74"/>
<dbReference type="GO" id="GO:0009358">
    <property type="term" value="C:polyphosphate kinase complex"/>
    <property type="evidence" value="ECO:0007669"/>
    <property type="project" value="InterPro"/>
</dbReference>
<protein>
    <submittedName>
        <fullName evidence="2">Polyphosphate kinase (EC)</fullName>
        <ecNumber evidence="2">2.7.4.1</ecNumber>
    </submittedName>
</protein>
<dbReference type="EC" id="2.7.4.1" evidence="2"/>
<gene>
    <name evidence="2" type="ORF">HELGO_WM60757</name>
</gene>
<sequence length="152" mass="17418">SCAGVKIELVIRGTCCLRPGIKGVSENIHVRSVMGRFLEHPRVYYFLNNGDEEMYCSSADWMPRNFFRRVEIAFPILDAEWRQRVRDEAFEVYLQDNTQAWVLQADGSYQRVKRKKGELKLSAQNVLMDSLGEYTVGRGRLLSGDDGPSSLH</sequence>